<sequence length="167" mass="18667">MVPEENVEPDPLADYESIAFERIKDQVNRLGWEGMQQLIAGILRAMGYKTQVSPPGSDLGRDILASPDGFGFERPRIVVEVKHRKQTMGSTDIRSFLGGRHPDDRGLYVSTGGFTKDARYEADRSTVPLALWTLDEVTKALLDNYESTDTKTRSLISLRTFYGPVAD</sequence>
<dbReference type="GO" id="GO:0003677">
    <property type="term" value="F:DNA binding"/>
    <property type="evidence" value="ECO:0007669"/>
    <property type="project" value="InterPro"/>
</dbReference>
<dbReference type="STRING" id="875328.JDM601_0595"/>
<gene>
    <name evidence="2" type="ordered locus">JDM601_0595</name>
</gene>
<accession>F5Z2I3</accession>
<dbReference type="Gene3D" id="3.40.1350.10">
    <property type="match status" value="1"/>
</dbReference>
<dbReference type="PANTHER" id="PTHR30015">
    <property type="entry name" value="MRR RESTRICTION SYSTEM PROTEIN"/>
    <property type="match status" value="1"/>
</dbReference>
<dbReference type="Proteomes" id="UP000009224">
    <property type="component" value="Chromosome"/>
</dbReference>
<dbReference type="HOGENOM" id="CLU_145336_0_0_11"/>
<dbReference type="GO" id="GO:0015666">
    <property type="term" value="F:restriction endodeoxyribonuclease activity"/>
    <property type="evidence" value="ECO:0007669"/>
    <property type="project" value="TreeGrafter"/>
</dbReference>
<keyword evidence="2" id="KW-0378">Hydrolase</keyword>
<evidence type="ECO:0000259" key="1">
    <source>
        <dbReference type="Pfam" id="PF04471"/>
    </source>
</evidence>
<organism evidence="2 3">
    <name type="scientific">Mycolicibacter sinensis (strain JDM601)</name>
    <name type="common">Mycobacterium sinense</name>
    <dbReference type="NCBI Taxonomy" id="875328"/>
    <lineage>
        <taxon>Bacteria</taxon>
        <taxon>Bacillati</taxon>
        <taxon>Actinomycetota</taxon>
        <taxon>Actinomycetes</taxon>
        <taxon>Mycobacteriales</taxon>
        <taxon>Mycobacteriaceae</taxon>
        <taxon>Mycolicibacter</taxon>
    </lineage>
</organism>
<evidence type="ECO:0000313" key="2">
    <source>
        <dbReference type="EMBL" id="AEF34595.1"/>
    </source>
</evidence>
<keyword evidence="2" id="KW-0255">Endonuclease</keyword>
<dbReference type="InterPro" id="IPR052906">
    <property type="entry name" value="Type_IV_Methyl-Rstrct_Enzyme"/>
</dbReference>
<keyword evidence="3" id="KW-1185">Reference proteome</keyword>
<dbReference type="AlphaFoldDB" id="F5Z2I3"/>
<proteinExistence type="predicted"/>
<dbReference type="KEGG" id="mjd:JDM601_0595"/>
<protein>
    <submittedName>
        <fullName evidence="2">Restriction endonuclease</fullName>
    </submittedName>
</protein>
<evidence type="ECO:0000313" key="3">
    <source>
        <dbReference type="Proteomes" id="UP000009224"/>
    </source>
</evidence>
<feature type="domain" description="Restriction endonuclease type IV Mrr" evidence="1">
    <location>
        <begin position="28"/>
        <end position="139"/>
    </location>
</feature>
<dbReference type="PANTHER" id="PTHR30015:SF7">
    <property type="entry name" value="TYPE IV METHYL-DIRECTED RESTRICTION ENZYME ECOKMRR"/>
    <property type="match status" value="1"/>
</dbReference>
<dbReference type="eggNOG" id="COG4127">
    <property type="taxonomic scope" value="Bacteria"/>
</dbReference>
<name>F5Z2I3_MYCSD</name>
<dbReference type="Pfam" id="PF04471">
    <property type="entry name" value="Mrr_cat"/>
    <property type="match status" value="1"/>
</dbReference>
<dbReference type="SUPFAM" id="SSF52980">
    <property type="entry name" value="Restriction endonuclease-like"/>
    <property type="match status" value="1"/>
</dbReference>
<dbReference type="GO" id="GO:0043590">
    <property type="term" value="C:bacterial nucleoid"/>
    <property type="evidence" value="ECO:0007669"/>
    <property type="project" value="TreeGrafter"/>
</dbReference>
<reference evidence="2 3" key="1">
    <citation type="journal article" date="2011" name="J. Bacteriol.">
        <title>Complete genome sequence of a novel clinical isolate, the nontuberculous Mycobacterium strain JDM601.</title>
        <authorList>
            <person name="Zhang Z.Y."/>
            <person name="Sun Z.Q."/>
            <person name="Wang Z.L."/>
            <person name="Wen Z.L."/>
            <person name="Sun Q.W."/>
            <person name="Zhu Z.Q."/>
            <person name="Song Y.Z."/>
            <person name="Zhao J.W."/>
            <person name="Wang H.H."/>
            <person name="Zhang S.L."/>
            <person name="Guo X.K."/>
        </authorList>
    </citation>
    <scope>NUCLEOTIDE SEQUENCE [LARGE SCALE GENOMIC DNA]</scope>
    <source>
        <strain evidence="2 3">JDM601</strain>
    </source>
</reference>
<dbReference type="REBASE" id="35687">
    <property type="entry name" value="Msp601MrrP"/>
</dbReference>
<keyword evidence="2" id="KW-0540">Nuclease</keyword>
<dbReference type="EMBL" id="CP002329">
    <property type="protein sequence ID" value="AEF34595.1"/>
    <property type="molecule type" value="Genomic_DNA"/>
</dbReference>
<dbReference type="GO" id="GO:0009307">
    <property type="term" value="P:DNA restriction-modification system"/>
    <property type="evidence" value="ECO:0007669"/>
    <property type="project" value="InterPro"/>
</dbReference>
<dbReference type="InterPro" id="IPR011335">
    <property type="entry name" value="Restrct_endonuc-II-like"/>
</dbReference>
<dbReference type="InterPro" id="IPR007560">
    <property type="entry name" value="Restrct_endonuc_IV_Mrr"/>
</dbReference>
<dbReference type="InterPro" id="IPR011856">
    <property type="entry name" value="tRNA_endonuc-like_dom_sf"/>
</dbReference>